<dbReference type="PANTHER" id="PTHR30151">
    <property type="entry name" value="ALKANE SULFONATE ABC TRANSPORTER-RELATED, MEMBRANE SUBUNIT"/>
    <property type="match status" value="1"/>
</dbReference>
<evidence type="ECO:0000256" key="9">
    <source>
        <dbReference type="RuleBase" id="RU363032"/>
    </source>
</evidence>
<dbReference type="Proteomes" id="UP000294547">
    <property type="component" value="Unassembled WGS sequence"/>
</dbReference>
<dbReference type="CDD" id="cd06261">
    <property type="entry name" value="TM_PBP2"/>
    <property type="match status" value="1"/>
</dbReference>
<feature type="transmembrane region" description="Helical" evidence="9">
    <location>
        <begin position="42"/>
        <end position="61"/>
    </location>
</feature>
<comment type="function">
    <text evidence="8">Probably part of an ABC transporter complex. Probably responsible for the translocation of the substrate across the membrane.</text>
</comment>
<keyword evidence="7 9" id="KW-0472">Membrane</keyword>
<dbReference type="RefSeq" id="WP_126535844.1">
    <property type="nucleotide sequence ID" value="NZ_BSPM01000008.1"/>
</dbReference>
<evidence type="ECO:0000256" key="2">
    <source>
        <dbReference type="ARBA" id="ARBA00009306"/>
    </source>
</evidence>
<evidence type="ECO:0000259" key="10">
    <source>
        <dbReference type="PROSITE" id="PS50928"/>
    </source>
</evidence>
<dbReference type="FunFam" id="1.10.3720.10:FF:000003">
    <property type="entry name" value="Aliphatic sulfonate ABC transporter permease"/>
    <property type="match status" value="1"/>
</dbReference>
<name>A0A4R6RL28_9HYPH</name>
<feature type="transmembrane region" description="Helical" evidence="9">
    <location>
        <begin position="125"/>
        <end position="141"/>
    </location>
</feature>
<dbReference type="AlphaFoldDB" id="A0A4R6RL28"/>
<reference evidence="11 12" key="1">
    <citation type="submission" date="2019-03" db="EMBL/GenBank/DDBJ databases">
        <title>Genomic Encyclopedia of Type Strains, Phase IV (KMG-IV): sequencing the most valuable type-strain genomes for metagenomic binning, comparative biology and taxonomic classification.</title>
        <authorList>
            <person name="Goeker M."/>
        </authorList>
    </citation>
    <scope>NUCLEOTIDE SEQUENCE [LARGE SCALE GENOMIC DNA]</scope>
    <source>
        <strain evidence="11 12">DSM 102969</strain>
    </source>
</reference>
<feature type="domain" description="ABC transmembrane type-1" evidence="10">
    <location>
        <begin position="59"/>
        <end position="243"/>
    </location>
</feature>
<feature type="transmembrane region" description="Helical" evidence="9">
    <location>
        <begin position="68"/>
        <end position="88"/>
    </location>
</feature>
<evidence type="ECO:0000313" key="12">
    <source>
        <dbReference type="Proteomes" id="UP000294547"/>
    </source>
</evidence>
<keyword evidence="3 9" id="KW-0813">Transport</keyword>
<dbReference type="PANTHER" id="PTHR30151:SF0">
    <property type="entry name" value="ABC TRANSPORTER PERMEASE PROTEIN MJ0413-RELATED"/>
    <property type="match status" value="1"/>
</dbReference>
<gene>
    <name evidence="11" type="ORF">EDD54_1091</name>
</gene>
<protein>
    <submittedName>
        <fullName evidence="11">NitT/TauT family transport system permease protein</fullName>
    </submittedName>
</protein>
<evidence type="ECO:0000256" key="4">
    <source>
        <dbReference type="ARBA" id="ARBA00022475"/>
    </source>
</evidence>
<accession>A0A4R6RL28</accession>
<dbReference type="SUPFAM" id="SSF161098">
    <property type="entry name" value="MetI-like"/>
    <property type="match status" value="1"/>
</dbReference>
<feature type="transmembrane region" description="Helical" evidence="9">
    <location>
        <begin position="184"/>
        <end position="209"/>
    </location>
</feature>
<dbReference type="InterPro" id="IPR035906">
    <property type="entry name" value="MetI-like_sf"/>
</dbReference>
<organism evidence="11 12">
    <name type="scientific">Oharaeibacter diazotrophicus</name>
    <dbReference type="NCBI Taxonomy" id="1920512"/>
    <lineage>
        <taxon>Bacteria</taxon>
        <taxon>Pseudomonadati</taxon>
        <taxon>Pseudomonadota</taxon>
        <taxon>Alphaproteobacteria</taxon>
        <taxon>Hyphomicrobiales</taxon>
        <taxon>Pleomorphomonadaceae</taxon>
        <taxon>Oharaeibacter</taxon>
    </lineage>
</organism>
<comment type="similarity">
    <text evidence="2 9">Belongs to the binding-protein-dependent transport system permease family.</text>
</comment>
<evidence type="ECO:0000256" key="6">
    <source>
        <dbReference type="ARBA" id="ARBA00022989"/>
    </source>
</evidence>
<sequence length="252" mass="27237">MARNGRWPIAGAVFGAGLLAVWETVARTGLVAPLFLPPPSTVVAAAWTMTTTGGLLGHAAISTVRVWAAFLIAAAMAVPIGIAMGSYPPVRRALEPTLDFVRYLPVPALVPLAIIWFGIGETTKIFLLWMGTFFQLVLMVADDVRRVPHEYGELAATLGAPKPRALLDVTLPAMLPTLWDNMRITLGWCWSYVIVAEIVAADSGLGFVIMTSRRYFKTPEVMAGVIAIGVIGLVTDQILRALHGRLFPYLAR</sequence>
<keyword evidence="4" id="KW-1003">Cell membrane</keyword>
<comment type="caution">
    <text evidence="11">The sequence shown here is derived from an EMBL/GenBank/DDBJ whole genome shotgun (WGS) entry which is preliminary data.</text>
</comment>
<evidence type="ECO:0000256" key="5">
    <source>
        <dbReference type="ARBA" id="ARBA00022692"/>
    </source>
</evidence>
<dbReference type="PROSITE" id="PS50928">
    <property type="entry name" value="ABC_TM1"/>
    <property type="match status" value="1"/>
</dbReference>
<dbReference type="OrthoDB" id="7957355at2"/>
<evidence type="ECO:0000256" key="7">
    <source>
        <dbReference type="ARBA" id="ARBA00023136"/>
    </source>
</evidence>
<dbReference type="Pfam" id="PF00528">
    <property type="entry name" value="BPD_transp_1"/>
    <property type="match status" value="1"/>
</dbReference>
<evidence type="ECO:0000256" key="1">
    <source>
        <dbReference type="ARBA" id="ARBA00004651"/>
    </source>
</evidence>
<feature type="transmembrane region" description="Helical" evidence="9">
    <location>
        <begin position="100"/>
        <end position="118"/>
    </location>
</feature>
<feature type="transmembrane region" description="Helical" evidence="9">
    <location>
        <begin position="221"/>
        <end position="242"/>
    </location>
</feature>
<proteinExistence type="inferred from homology"/>
<keyword evidence="12" id="KW-1185">Reference proteome</keyword>
<keyword evidence="6 9" id="KW-1133">Transmembrane helix</keyword>
<evidence type="ECO:0000313" key="11">
    <source>
        <dbReference type="EMBL" id="TDP87204.1"/>
    </source>
</evidence>
<evidence type="ECO:0000256" key="8">
    <source>
        <dbReference type="ARBA" id="ARBA00056719"/>
    </source>
</evidence>
<evidence type="ECO:0000256" key="3">
    <source>
        <dbReference type="ARBA" id="ARBA00022448"/>
    </source>
</evidence>
<comment type="subcellular location">
    <subcellularLocation>
        <location evidence="1 9">Cell membrane</location>
        <topology evidence="1 9">Multi-pass membrane protein</topology>
    </subcellularLocation>
</comment>
<dbReference type="GO" id="GO:0042918">
    <property type="term" value="P:alkanesulfonate transmembrane transport"/>
    <property type="evidence" value="ECO:0007669"/>
    <property type="project" value="UniProtKB-ARBA"/>
</dbReference>
<dbReference type="EMBL" id="SNXY01000006">
    <property type="protein sequence ID" value="TDP87204.1"/>
    <property type="molecule type" value="Genomic_DNA"/>
</dbReference>
<dbReference type="GO" id="GO:0005886">
    <property type="term" value="C:plasma membrane"/>
    <property type="evidence" value="ECO:0007669"/>
    <property type="project" value="UniProtKB-SubCell"/>
</dbReference>
<dbReference type="InterPro" id="IPR000515">
    <property type="entry name" value="MetI-like"/>
</dbReference>
<keyword evidence="5 9" id="KW-0812">Transmembrane</keyword>
<dbReference type="Gene3D" id="1.10.3720.10">
    <property type="entry name" value="MetI-like"/>
    <property type="match status" value="1"/>
</dbReference>